<evidence type="ECO:0000256" key="1">
    <source>
        <dbReference type="SAM" id="Phobius"/>
    </source>
</evidence>
<keyword evidence="1" id="KW-0472">Membrane</keyword>
<keyword evidence="1" id="KW-0812">Transmembrane</keyword>
<protein>
    <submittedName>
        <fullName evidence="2">Putative transporter</fullName>
    </submittedName>
</protein>
<keyword evidence="1" id="KW-1133">Transmembrane helix</keyword>
<organism evidence="2 3">
    <name type="scientific">Tubulinosema ratisbonensis</name>
    <dbReference type="NCBI Taxonomy" id="291195"/>
    <lineage>
        <taxon>Eukaryota</taxon>
        <taxon>Fungi</taxon>
        <taxon>Fungi incertae sedis</taxon>
        <taxon>Microsporidia</taxon>
        <taxon>Tubulinosematoidea</taxon>
        <taxon>Tubulinosematidae</taxon>
        <taxon>Tubulinosema</taxon>
    </lineage>
</organism>
<reference evidence="2 3" key="1">
    <citation type="submission" date="2018-10" db="EMBL/GenBank/DDBJ databases">
        <title>Draft genome sequence of the microsporidian Tubulinosema ratisbonensis.</title>
        <authorList>
            <person name="Polonais V."/>
            <person name="Peyretaillade E."/>
            <person name="Niehus S."/>
            <person name="Wawrzyniak I."/>
            <person name="Franchet A."/>
            <person name="Gaspin C."/>
            <person name="Reichstadt M."/>
            <person name="Belser C."/>
            <person name="Labadie K."/>
            <person name="Delbac F."/>
            <person name="Ferrandon D."/>
        </authorList>
    </citation>
    <scope>NUCLEOTIDE SEQUENCE [LARGE SCALE GENOMIC DNA]</scope>
    <source>
        <strain evidence="2 3">Franzen</strain>
    </source>
</reference>
<feature type="transmembrane region" description="Helical" evidence="1">
    <location>
        <begin position="188"/>
        <end position="205"/>
    </location>
</feature>
<accession>A0A437AIF7</accession>
<dbReference type="EMBL" id="RCSS01000754">
    <property type="protein sequence ID" value="RVD90846.1"/>
    <property type="molecule type" value="Genomic_DNA"/>
</dbReference>
<dbReference type="Proteomes" id="UP000282876">
    <property type="component" value="Unassembled WGS sequence"/>
</dbReference>
<evidence type="ECO:0000313" key="2">
    <source>
        <dbReference type="EMBL" id="RVD90846.1"/>
    </source>
</evidence>
<feature type="transmembrane region" description="Helical" evidence="1">
    <location>
        <begin position="60"/>
        <end position="78"/>
    </location>
</feature>
<comment type="caution">
    <text evidence="2">The sequence shown here is derived from an EMBL/GenBank/DDBJ whole genome shotgun (WGS) entry which is preliminary data.</text>
</comment>
<dbReference type="OrthoDB" id="292213at2759"/>
<gene>
    <name evidence="2" type="ORF">TUBRATIS_27240</name>
</gene>
<sequence>MSALNTAAQLIYVLSPMLGYAPQIFKKKILFSPLLSFMVVLSSMFRLIHCKIDKLEYMYSFQALLAITVHTTLIYMYKDELSNYEHNFFRVGYYYRTKGVFYSYLQLFSTALMSLLLVNYFSSELLLSLCITGNILLESSVGLAQLLLYKFDKKSNKRPLPKELFFFWVVGDICKTVLLIYTQAKKEIILSVVFQLVVNTMLLSAKI</sequence>
<name>A0A437AIF7_9MICR</name>
<dbReference type="VEuPathDB" id="MicrosporidiaDB:TUBRATIS_27240"/>
<evidence type="ECO:0000313" key="3">
    <source>
        <dbReference type="Proteomes" id="UP000282876"/>
    </source>
</evidence>
<keyword evidence="3" id="KW-1185">Reference proteome</keyword>
<dbReference type="AlphaFoldDB" id="A0A437AIF7"/>
<feature type="transmembrane region" description="Helical" evidence="1">
    <location>
        <begin position="126"/>
        <end position="151"/>
    </location>
</feature>
<feature type="transmembrane region" description="Helical" evidence="1">
    <location>
        <begin position="99"/>
        <end position="120"/>
    </location>
</feature>
<feature type="transmembrane region" description="Helical" evidence="1">
    <location>
        <begin position="29"/>
        <end position="48"/>
    </location>
</feature>
<feature type="transmembrane region" description="Helical" evidence="1">
    <location>
        <begin position="163"/>
        <end position="182"/>
    </location>
</feature>
<proteinExistence type="predicted"/>